<dbReference type="PANTHER" id="PTHR47104">
    <property type="entry name" value="SEC14P-LIKE PHOSPHATIDYLINOSITOL TRANSFER FAMILY PROTEIN"/>
    <property type="match status" value="1"/>
</dbReference>
<feature type="compositionally biased region" description="Low complexity" evidence="1">
    <location>
        <begin position="390"/>
        <end position="401"/>
    </location>
</feature>
<dbReference type="InterPro" id="IPR036865">
    <property type="entry name" value="CRAL-TRIO_dom_sf"/>
</dbReference>
<sequence length="499" mass="54664">MMGSTERKEPKARARVEEVLRALKKQAPLTAEQVRQLLLADEFSAELGDGMAYVAGHDDEARPVLVQSSASSRTTSNFVLTSRNDRLPIPSCTKFCCRRRCFLTSFACRFVRLLVFSLEVAISTTMARFVDQLVLLFDASKLINSATLTAPFSWLATVHCCRPQRSSVSQAPHRSRMSIAAEIPYVSEVPHLSSSSHPVSNSELHHACLQCVVVVVAGFFRSPKAFLNLFAGTLKILSDYYPGRLHKAFVIDPPSLFSCLWKGVRPFIDLSAVTAVVSSLDFEDSLEDAALASHPRTTSLRFHPSAAAAATAAAKVGGSTSSRFSVTVSHLNSLKPWYLSTTTTSSVVVPTASPSLIGASPLGARSFSFASPAARSTPRVGISAGAAITRSIPSTPSSAAPTRPPPQQHPRTPMPSFLQSPASLFSFKKERQLSRVERERESFLPFLRFYRRPYDETAYRAKMRPPHGGLVSIVSLHDQPNKRRNKIQSFPVPSSQHRH</sequence>
<feature type="domain" description="CRAL-TRIO" evidence="2">
    <location>
        <begin position="212"/>
        <end position="324"/>
    </location>
</feature>
<reference evidence="3 4" key="1">
    <citation type="journal article" date="2014" name="Agronomy (Basel)">
        <title>A Draft Genome Sequence for Ensete ventricosum, the Drought-Tolerant Tree Against Hunger.</title>
        <authorList>
            <person name="Harrison J."/>
            <person name="Moore K.A."/>
            <person name="Paszkiewicz K."/>
            <person name="Jones T."/>
            <person name="Grant M."/>
            <person name="Ambacheew D."/>
            <person name="Muzemil S."/>
            <person name="Studholme D.J."/>
        </authorList>
    </citation>
    <scope>NUCLEOTIDE SEQUENCE [LARGE SCALE GENOMIC DNA]</scope>
</reference>
<comment type="caution">
    <text evidence="3">The sequence shown here is derived from an EMBL/GenBank/DDBJ whole genome shotgun (WGS) entry which is preliminary data.</text>
</comment>
<dbReference type="Pfam" id="PF00650">
    <property type="entry name" value="CRAL_TRIO"/>
    <property type="match status" value="1"/>
</dbReference>
<dbReference type="AlphaFoldDB" id="A0A426XAP4"/>
<protein>
    <recommendedName>
        <fullName evidence="2">CRAL-TRIO domain-containing protein</fullName>
    </recommendedName>
</protein>
<dbReference type="PANTHER" id="PTHR47104:SF1">
    <property type="entry name" value="SEC14P-LIKE PHOSPHATIDYLINOSITOL TRANSFER FAMILY PROTEIN"/>
    <property type="match status" value="1"/>
</dbReference>
<evidence type="ECO:0000313" key="3">
    <source>
        <dbReference type="EMBL" id="RRT36561.1"/>
    </source>
</evidence>
<dbReference type="InterPro" id="IPR001251">
    <property type="entry name" value="CRAL-TRIO_dom"/>
</dbReference>
<organism evidence="3 4">
    <name type="scientific">Ensete ventricosum</name>
    <name type="common">Abyssinian banana</name>
    <name type="synonym">Musa ensete</name>
    <dbReference type="NCBI Taxonomy" id="4639"/>
    <lineage>
        <taxon>Eukaryota</taxon>
        <taxon>Viridiplantae</taxon>
        <taxon>Streptophyta</taxon>
        <taxon>Embryophyta</taxon>
        <taxon>Tracheophyta</taxon>
        <taxon>Spermatophyta</taxon>
        <taxon>Magnoliopsida</taxon>
        <taxon>Liliopsida</taxon>
        <taxon>Zingiberales</taxon>
        <taxon>Musaceae</taxon>
        <taxon>Ensete</taxon>
    </lineage>
</organism>
<gene>
    <name evidence="3" type="ORF">B296_00057882</name>
</gene>
<evidence type="ECO:0000259" key="2">
    <source>
        <dbReference type="PROSITE" id="PS50191"/>
    </source>
</evidence>
<accession>A0A426XAP4</accession>
<evidence type="ECO:0000256" key="1">
    <source>
        <dbReference type="SAM" id="MobiDB-lite"/>
    </source>
</evidence>
<dbReference type="SUPFAM" id="SSF52087">
    <property type="entry name" value="CRAL/TRIO domain"/>
    <property type="match status" value="1"/>
</dbReference>
<feature type="region of interest" description="Disordered" evidence="1">
    <location>
        <begin position="477"/>
        <end position="499"/>
    </location>
</feature>
<dbReference type="PROSITE" id="PS50191">
    <property type="entry name" value="CRAL_TRIO"/>
    <property type="match status" value="1"/>
</dbReference>
<evidence type="ECO:0000313" key="4">
    <source>
        <dbReference type="Proteomes" id="UP000287651"/>
    </source>
</evidence>
<dbReference type="Gene3D" id="3.40.525.10">
    <property type="entry name" value="CRAL-TRIO lipid binding domain"/>
    <property type="match status" value="1"/>
</dbReference>
<dbReference type="Proteomes" id="UP000287651">
    <property type="component" value="Unassembled WGS sequence"/>
</dbReference>
<feature type="region of interest" description="Disordered" evidence="1">
    <location>
        <begin position="390"/>
        <end position="418"/>
    </location>
</feature>
<name>A0A426XAP4_ENSVE</name>
<dbReference type="CDD" id="cd00170">
    <property type="entry name" value="SEC14"/>
    <property type="match status" value="1"/>
</dbReference>
<proteinExistence type="predicted"/>
<dbReference type="EMBL" id="AMZH03023424">
    <property type="protein sequence ID" value="RRT36561.1"/>
    <property type="molecule type" value="Genomic_DNA"/>
</dbReference>
<feature type="compositionally biased region" description="Polar residues" evidence="1">
    <location>
        <begin position="487"/>
        <end position="499"/>
    </location>
</feature>